<organism evidence="1 2">
    <name type="scientific">Musa acuminata subsp. malaccensis</name>
    <name type="common">Wild banana</name>
    <name type="synonym">Musa malaccensis</name>
    <dbReference type="NCBI Taxonomy" id="214687"/>
    <lineage>
        <taxon>Eukaryota</taxon>
        <taxon>Viridiplantae</taxon>
        <taxon>Streptophyta</taxon>
        <taxon>Embryophyta</taxon>
        <taxon>Tracheophyta</taxon>
        <taxon>Spermatophyta</taxon>
        <taxon>Magnoliopsida</taxon>
        <taxon>Liliopsida</taxon>
        <taxon>Zingiberales</taxon>
        <taxon>Musaceae</taxon>
        <taxon>Musa</taxon>
    </lineage>
</organism>
<reference evidence="1" key="1">
    <citation type="submission" date="2021-05" db="UniProtKB">
        <authorList>
            <consortium name="EnsemblPlants"/>
        </authorList>
    </citation>
    <scope>IDENTIFICATION</scope>
    <source>
        <strain evidence="1">subsp. malaccensis</strain>
    </source>
</reference>
<name>A0A804HM73_MUSAM</name>
<evidence type="ECO:0000313" key="1">
    <source>
        <dbReference type="EnsemblPlants" id="Ma00_p01160.1"/>
    </source>
</evidence>
<proteinExistence type="predicted"/>
<evidence type="ECO:0000313" key="2">
    <source>
        <dbReference type="Proteomes" id="UP000012960"/>
    </source>
</evidence>
<dbReference type="EnsemblPlants" id="Ma00_t01160.1">
    <property type="protein sequence ID" value="Ma00_p01160.1"/>
    <property type="gene ID" value="Ma00_g01160"/>
</dbReference>
<accession>A0A804HM73</accession>
<dbReference type="Proteomes" id="UP000012960">
    <property type="component" value="Unplaced"/>
</dbReference>
<protein>
    <submittedName>
        <fullName evidence="1">Uncharacterized protein</fullName>
    </submittedName>
</protein>
<dbReference type="AlphaFoldDB" id="A0A804HM73"/>
<dbReference type="Gramene" id="Ma00_t01160.1">
    <property type="protein sequence ID" value="Ma00_p01160.1"/>
    <property type="gene ID" value="Ma00_g01160"/>
</dbReference>
<keyword evidence="2" id="KW-1185">Reference proteome</keyword>
<sequence length="29" mass="3407">MTWIKSILFLIPIRAIPSKPEDILLFFCT</sequence>
<dbReference type="InParanoid" id="A0A804HM73"/>